<protein>
    <submittedName>
        <fullName evidence="3">MaoC family dehydratase</fullName>
    </submittedName>
</protein>
<comment type="caution">
    <text evidence="3">The sequence shown here is derived from an EMBL/GenBank/DDBJ whole genome shotgun (WGS) entry which is preliminary data.</text>
</comment>
<dbReference type="RefSeq" id="WP_268261036.1">
    <property type="nucleotide sequence ID" value="NZ_JALQCX010000004.1"/>
</dbReference>
<evidence type="ECO:0000313" key="4">
    <source>
        <dbReference type="Proteomes" id="UP001155163"/>
    </source>
</evidence>
<feature type="domain" description="MaoC-like" evidence="2">
    <location>
        <begin position="21"/>
        <end position="121"/>
    </location>
</feature>
<dbReference type="PANTHER" id="PTHR43437:SF3">
    <property type="entry name" value="HYDROXYACYL-THIOESTER DEHYDRATASE TYPE 2, MITOCHONDRIAL"/>
    <property type="match status" value="1"/>
</dbReference>
<evidence type="ECO:0000256" key="1">
    <source>
        <dbReference type="SAM" id="MobiDB-lite"/>
    </source>
</evidence>
<gene>
    <name evidence="3" type="ORF">M1B35_01545</name>
</gene>
<reference evidence="3 4" key="1">
    <citation type="journal article" date="2022" name="Int. J. Syst. Evol. Microbiol.">
        <title>Pseudomonas aegrilactucae sp. nov. and Pseudomonas morbosilactucae sp. nov., pathogens causing bacterial rot of lettuce in Japan.</title>
        <authorList>
            <person name="Sawada H."/>
            <person name="Fujikawa T."/>
            <person name="Satou M."/>
        </authorList>
    </citation>
    <scope>NUCLEOTIDE SEQUENCE [LARGE SCALE GENOMIC DNA]</scope>
    <source>
        <strain evidence="3 4">MAFF 302046</strain>
    </source>
</reference>
<dbReference type="InterPro" id="IPR050965">
    <property type="entry name" value="UPF0336/Enoyl-CoA_hydratase"/>
</dbReference>
<dbReference type="PANTHER" id="PTHR43437">
    <property type="entry name" value="HYDROXYACYL-THIOESTER DEHYDRATASE TYPE 2, MITOCHONDRIAL-RELATED"/>
    <property type="match status" value="1"/>
</dbReference>
<reference evidence="3 4" key="2">
    <citation type="journal article" date="2023" name="Plant Pathol.">
        <title>Dismantling and reorganizing Pseudomonas marginalis sensu#lato.</title>
        <authorList>
            <person name="Sawada H."/>
            <person name="Fujikawa T."/>
            <person name="Satou M."/>
        </authorList>
    </citation>
    <scope>NUCLEOTIDE SEQUENCE [LARGE SCALE GENOMIC DNA]</scope>
    <source>
        <strain evidence="3 4">MAFF 302046</strain>
    </source>
</reference>
<sequence length="178" mass="19378">MIDFRQRAAQGLQAGDRFTLSRCFGVDDIRRFAELSRDYNPVHVHAEYAAARQFRAPVSHGLLTASLVTEIGGQIGWLAASMTFSFKAPVYAGDTITAHWVIQNVDNQGRAEAEVTLTNTEGTVVLLAQTRGVLPNAQQRSLLTQMLAAGDPDNGATARRTQPANLSNPPRHRPGRPS</sequence>
<keyword evidence="4" id="KW-1185">Reference proteome</keyword>
<accession>A0ABT0JAF5</accession>
<dbReference type="InterPro" id="IPR002539">
    <property type="entry name" value="MaoC-like_dom"/>
</dbReference>
<dbReference type="Pfam" id="PF01575">
    <property type="entry name" value="MaoC_dehydratas"/>
    <property type="match status" value="1"/>
</dbReference>
<dbReference type="EMBL" id="JALQCX010000004">
    <property type="protein sequence ID" value="MCK9812865.1"/>
    <property type="molecule type" value="Genomic_DNA"/>
</dbReference>
<dbReference type="SUPFAM" id="SSF54637">
    <property type="entry name" value="Thioesterase/thiol ester dehydrase-isomerase"/>
    <property type="match status" value="1"/>
</dbReference>
<dbReference type="Gene3D" id="3.10.129.10">
    <property type="entry name" value="Hotdog Thioesterase"/>
    <property type="match status" value="1"/>
</dbReference>
<evidence type="ECO:0000313" key="3">
    <source>
        <dbReference type="EMBL" id="MCK9812865.1"/>
    </source>
</evidence>
<dbReference type="CDD" id="cd03449">
    <property type="entry name" value="R_hydratase"/>
    <property type="match status" value="1"/>
</dbReference>
<proteinExistence type="predicted"/>
<name>A0ABT0JAF5_9PSED</name>
<dbReference type="Proteomes" id="UP001155163">
    <property type="component" value="Unassembled WGS sequence"/>
</dbReference>
<evidence type="ECO:0000259" key="2">
    <source>
        <dbReference type="Pfam" id="PF01575"/>
    </source>
</evidence>
<dbReference type="InterPro" id="IPR029069">
    <property type="entry name" value="HotDog_dom_sf"/>
</dbReference>
<feature type="region of interest" description="Disordered" evidence="1">
    <location>
        <begin position="149"/>
        <end position="178"/>
    </location>
</feature>
<organism evidence="3 4">
    <name type="scientific">Pseudomonas morbosilactucae</name>
    <dbReference type="NCBI Taxonomy" id="2938197"/>
    <lineage>
        <taxon>Bacteria</taxon>
        <taxon>Pseudomonadati</taxon>
        <taxon>Pseudomonadota</taxon>
        <taxon>Gammaproteobacteria</taxon>
        <taxon>Pseudomonadales</taxon>
        <taxon>Pseudomonadaceae</taxon>
        <taxon>Pseudomonas</taxon>
    </lineage>
</organism>
<feature type="compositionally biased region" description="Polar residues" evidence="1">
    <location>
        <begin position="159"/>
        <end position="168"/>
    </location>
</feature>